<accession>A0A368FRW5</accession>
<gene>
    <name evidence="1" type="ORF">ANCCAN_20597</name>
</gene>
<reference evidence="1 2" key="1">
    <citation type="submission" date="2014-10" db="EMBL/GenBank/DDBJ databases">
        <title>Draft genome of the hookworm Ancylostoma caninum.</title>
        <authorList>
            <person name="Mitreva M."/>
        </authorList>
    </citation>
    <scope>NUCLEOTIDE SEQUENCE [LARGE SCALE GENOMIC DNA]</scope>
    <source>
        <strain evidence="1 2">Baltimore</strain>
    </source>
</reference>
<organism evidence="1 2">
    <name type="scientific">Ancylostoma caninum</name>
    <name type="common">Dog hookworm</name>
    <dbReference type="NCBI Taxonomy" id="29170"/>
    <lineage>
        <taxon>Eukaryota</taxon>
        <taxon>Metazoa</taxon>
        <taxon>Ecdysozoa</taxon>
        <taxon>Nematoda</taxon>
        <taxon>Chromadorea</taxon>
        <taxon>Rhabditida</taxon>
        <taxon>Rhabditina</taxon>
        <taxon>Rhabditomorpha</taxon>
        <taxon>Strongyloidea</taxon>
        <taxon>Ancylostomatidae</taxon>
        <taxon>Ancylostomatinae</taxon>
        <taxon>Ancylostoma</taxon>
    </lineage>
</organism>
<dbReference type="AlphaFoldDB" id="A0A368FRW5"/>
<evidence type="ECO:0000313" key="2">
    <source>
        <dbReference type="Proteomes" id="UP000252519"/>
    </source>
</evidence>
<sequence>MEEEGIAGSLLERSFNFRRKTSNLLRTPCAAHMCSNYHLRCTDIYTGISLRSDVFLVLELCNVFELLRS</sequence>
<name>A0A368FRW5_ANCCA</name>
<dbReference type="Proteomes" id="UP000252519">
    <property type="component" value="Unassembled WGS sequence"/>
</dbReference>
<keyword evidence="2" id="KW-1185">Reference proteome</keyword>
<protein>
    <submittedName>
        <fullName evidence="1">Uncharacterized protein</fullName>
    </submittedName>
</protein>
<dbReference type="EMBL" id="JOJR01000897">
    <property type="protein sequence ID" value="RCN33575.1"/>
    <property type="molecule type" value="Genomic_DNA"/>
</dbReference>
<proteinExistence type="predicted"/>
<evidence type="ECO:0000313" key="1">
    <source>
        <dbReference type="EMBL" id="RCN33575.1"/>
    </source>
</evidence>
<comment type="caution">
    <text evidence="1">The sequence shown here is derived from an EMBL/GenBank/DDBJ whole genome shotgun (WGS) entry which is preliminary data.</text>
</comment>